<keyword evidence="4" id="KW-1185">Reference proteome</keyword>
<proteinExistence type="predicted"/>
<dbReference type="SUPFAM" id="SSF52129">
    <property type="entry name" value="Caspase-like"/>
    <property type="match status" value="1"/>
</dbReference>
<reference evidence="3" key="1">
    <citation type="submission" date="2021-04" db="EMBL/GenBank/DDBJ databases">
        <authorList>
            <person name="Rodrigo-Torres L."/>
            <person name="Arahal R. D."/>
            <person name="Lucena T."/>
        </authorList>
    </citation>
    <scope>NUCLEOTIDE SEQUENCE</scope>
    <source>
        <strain evidence="3">CECT 9275</strain>
    </source>
</reference>
<sequence length="1131" mass="125758">MHWLKHADFKNYFALCLILCCGLLQVQKVYAQESAVLAKDKWVKIGITETGVYKLDISLLRRMGISGGKIAASGIRIFGNGGAMLPQSNSTPRTAGLTENAVWIEGGDDGTFDETDAVYFYGEGPHVIVPDTVNVELHHQINCYSDTSYYFLTYGDTPGLRIGAAETVSSTGQVVDSFDDYWYHEEETYNLLRSGRVWFGEYLGTSALNFPVNISGVLPSSTVKFFASGIGAAQVATRFSWLFNGQQIGEGAVGTVTSQLADQYALRAQRTTGSFSAVLPASLPAAFTAGVSYIRNGQSSAQAYLDYLALQIKRELRPYDNQQIYRFLSAEASLATFRIKNISASWKLWDISNSARPAQLVNNENGTKDITLASKRRFRQWIGFTFSQALTPASWTLTGNQGIHQDTEEIDLLMVTAPAFITEAERLAAFRRDHDGLKVKVVTTYQVYNEYASGKPDLTAIRDFARHIYKMGRGKLRYLLLFGDATYDYRNKLQNQTADQRKSWVPVYESRESLNPVYTYSSDDYYGFLDDAEGEWIESAAGDHQLDIGIGRLPVKNLTEARTVVNKLIHYASAEARKSWKNTVRFVADDGDGNVHQQHADQLAQLIGDRFLAKRIFLDEFPQVTTSQGQKSAEVNAQIKKTINNGSLILNYTGHGGVNGWAEEQILTLADMLSVHGYDNMPLLVTATCDFGRYDDMGQVSGAELMVLSPKGAAIGALSTTRPVYSSTNYTLNKALYESLRIKMQGQRMGNVVKSTKNNALVGSLNRNFTFLGDPSMLLTENERYINWSMEPDTLLALRKVKLKGGIFYTKDSLPDSDFNGTANIAIYDKPVSFQTLGNEGSRQSYSEFRNKLFEGVVTVVNGSFVCEFVVPKDINYQFGVGRASIYASNIKGTADVSDQLDLIIGGSDQMAVDEKPPVISAYLNDPSFRDGDQVPASSDLMIKLSDENGINVSASGVGHNITAVINDTLEINLNDYYSSELDDFTKGTIYYPFENLKPGKYTVRIKVWDTYTNYSEITFGFLVGAASGIVIEELKIYPNPFQSDLSFQLEHNRENEDIEVDFKVLSISGQTLGSERWTYYNSEKEIAEKVTSGALTTNLYYLNAYLYVIEIRSLKDNSVDRKSGRLLRSP</sequence>
<dbReference type="InterPro" id="IPR029030">
    <property type="entry name" value="Caspase-like_dom_sf"/>
</dbReference>
<keyword evidence="1" id="KW-0732">Signal</keyword>
<dbReference type="InterPro" id="IPR029031">
    <property type="entry name" value="Gingipain_N_sf"/>
</dbReference>
<evidence type="ECO:0000259" key="2">
    <source>
        <dbReference type="Pfam" id="PF01364"/>
    </source>
</evidence>
<evidence type="ECO:0000256" key="1">
    <source>
        <dbReference type="ARBA" id="ARBA00022729"/>
    </source>
</evidence>
<dbReference type="GO" id="GO:0008234">
    <property type="term" value="F:cysteine-type peptidase activity"/>
    <property type="evidence" value="ECO:0007669"/>
    <property type="project" value="InterPro"/>
</dbReference>
<dbReference type="EMBL" id="CAJRAF010000001">
    <property type="protein sequence ID" value="CAG4988585.1"/>
    <property type="molecule type" value="Genomic_DNA"/>
</dbReference>
<dbReference type="NCBIfam" id="NF033707">
    <property type="entry name" value="T9SS_sortase"/>
    <property type="match status" value="1"/>
</dbReference>
<evidence type="ECO:0000313" key="3">
    <source>
        <dbReference type="EMBL" id="CAG4988585.1"/>
    </source>
</evidence>
<accession>A0A916J7R8</accession>
<protein>
    <recommendedName>
        <fullName evidence="2">Gingipain domain-containing protein</fullName>
    </recommendedName>
</protein>
<name>A0A916J7R8_9BACT</name>
<feature type="domain" description="Gingipain" evidence="2">
    <location>
        <begin position="413"/>
        <end position="778"/>
    </location>
</feature>
<gene>
    <name evidence="3" type="ORF">DYBT9275_00116</name>
</gene>
<organism evidence="3 4">
    <name type="scientific">Dyadobacter helix</name>
    <dbReference type="NCBI Taxonomy" id="2822344"/>
    <lineage>
        <taxon>Bacteria</taxon>
        <taxon>Pseudomonadati</taxon>
        <taxon>Bacteroidota</taxon>
        <taxon>Cytophagia</taxon>
        <taxon>Cytophagales</taxon>
        <taxon>Spirosomataceae</taxon>
        <taxon>Dyadobacter</taxon>
    </lineage>
</organism>
<dbReference type="Gene3D" id="3.40.50.1460">
    <property type="match status" value="1"/>
</dbReference>
<dbReference type="Proteomes" id="UP000680038">
    <property type="component" value="Unassembled WGS sequence"/>
</dbReference>
<evidence type="ECO:0000313" key="4">
    <source>
        <dbReference type="Proteomes" id="UP000680038"/>
    </source>
</evidence>
<dbReference type="CDD" id="cd02258">
    <property type="entry name" value="Peptidase_C25_N"/>
    <property type="match status" value="1"/>
</dbReference>
<dbReference type="RefSeq" id="WP_215236929.1">
    <property type="nucleotide sequence ID" value="NZ_CAJRAF010000001.1"/>
</dbReference>
<comment type="caution">
    <text evidence="3">The sequence shown here is derived from an EMBL/GenBank/DDBJ whole genome shotgun (WGS) entry which is preliminary data.</text>
</comment>
<dbReference type="GO" id="GO:0006508">
    <property type="term" value="P:proteolysis"/>
    <property type="evidence" value="ECO:0007669"/>
    <property type="project" value="InterPro"/>
</dbReference>
<dbReference type="Pfam" id="PF01364">
    <property type="entry name" value="Peptidase_C25"/>
    <property type="match status" value="1"/>
</dbReference>
<dbReference type="InterPro" id="IPR001769">
    <property type="entry name" value="Gingipain"/>
</dbReference>
<dbReference type="AlphaFoldDB" id="A0A916J7R8"/>
<dbReference type="Gene3D" id="3.40.50.10390">
    <property type="entry name" value="Gingipain r, domain 1"/>
    <property type="match status" value="1"/>
</dbReference>